<dbReference type="PROSITE" id="PS00360">
    <property type="entry name" value="RIBOSOMAL_S9"/>
    <property type="match status" value="1"/>
</dbReference>
<dbReference type="GO" id="GO:0009507">
    <property type="term" value="C:chloroplast"/>
    <property type="evidence" value="ECO:0007669"/>
    <property type="project" value="UniProtKB-SubCell"/>
</dbReference>
<dbReference type="Gene3D" id="3.30.230.10">
    <property type="match status" value="1"/>
</dbReference>
<gene>
    <name evidence="4" type="primary">rps9</name>
</gene>
<dbReference type="PANTHER" id="PTHR21569:SF1">
    <property type="entry name" value="SMALL RIBOSOMAL SUBUNIT PROTEIN US9M"/>
    <property type="match status" value="1"/>
</dbReference>
<reference evidence="6" key="2">
    <citation type="journal article" date="2022" name="Mol. Phylogenet. Evol.">
        <title>Maturyoshka: A maturase inside a maturase, and other peculiarities of the novel chloroplast genomes of marine euglenophytes.</title>
        <authorList>
            <person name="Maciszewski K."/>
            <person name="Dabbagh N."/>
            <person name="Preisfeld A."/>
            <person name="Karnkowska A."/>
        </authorList>
    </citation>
    <scope>NUCLEOTIDE SEQUENCE</scope>
</reference>
<comment type="subcellular location">
    <subcellularLocation>
        <location evidence="4">Plastid</location>
        <location evidence="4">Chloroplast</location>
    </subcellularLocation>
</comment>
<dbReference type="InterPro" id="IPR020574">
    <property type="entry name" value="Ribosomal_uS9_CS"/>
</dbReference>
<proteinExistence type="inferred from homology"/>
<protein>
    <recommendedName>
        <fullName evidence="4">Small ribosomal subunit protein uS9c</fullName>
    </recommendedName>
</protein>
<dbReference type="EMBL" id="OK136185">
    <property type="protein sequence ID" value="UXD06404.1"/>
    <property type="molecule type" value="Genomic_DNA"/>
</dbReference>
<dbReference type="GO" id="GO:0003723">
    <property type="term" value="F:RNA binding"/>
    <property type="evidence" value="ECO:0007669"/>
    <property type="project" value="TreeGrafter"/>
</dbReference>
<dbReference type="NCBIfam" id="NF001099">
    <property type="entry name" value="PRK00132.1"/>
    <property type="match status" value="1"/>
</dbReference>
<reference evidence="6" key="1">
    <citation type="submission" date="2021-09" db="EMBL/GenBank/DDBJ databases">
        <authorList>
            <person name="Maciszewski K."/>
            <person name="Dabbagh N."/>
            <person name="Preisfeld A."/>
            <person name="Karnkowska A."/>
        </authorList>
    </citation>
    <scope>NUCLEOTIDE SEQUENCE</scope>
</reference>
<dbReference type="GO" id="GO:0015935">
    <property type="term" value="C:small ribosomal subunit"/>
    <property type="evidence" value="ECO:0007669"/>
    <property type="project" value="TreeGrafter"/>
</dbReference>
<keyword evidence="3 4" id="KW-0687">Ribonucleoprotein</keyword>
<evidence type="ECO:0000313" key="6">
    <source>
        <dbReference type="EMBL" id="UXD06404.1"/>
    </source>
</evidence>
<dbReference type="AlphaFoldDB" id="A0A977PJF2"/>
<dbReference type="Pfam" id="PF00380">
    <property type="entry name" value="Ribosomal_S9"/>
    <property type="match status" value="1"/>
</dbReference>
<dbReference type="HAMAP" id="MF_00532_B">
    <property type="entry name" value="Ribosomal_uS9_B"/>
    <property type="match status" value="1"/>
</dbReference>
<dbReference type="InterPro" id="IPR023035">
    <property type="entry name" value="Ribosomal_uS9_bac/plastid"/>
</dbReference>
<evidence type="ECO:0000256" key="5">
    <source>
        <dbReference type="RuleBase" id="RU003815"/>
    </source>
</evidence>
<evidence type="ECO:0000256" key="2">
    <source>
        <dbReference type="ARBA" id="ARBA00022980"/>
    </source>
</evidence>
<organism evidence="6">
    <name type="scientific">Eutreptiella sp. CCMP389</name>
    <dbReference type="NCBI Taxonomy" id="96781"/>
    <lineage>
        <taxon>Eukaryota</taxon>
        <taxon>Discoba</taxon>
        <taxon>Euglenozoa</taxon>
        <taxon>Euglenida</taxon>
        <taxon>Spirocuta</taxon>
        <taxon>Euglenophyceae</taxon>
        <taxon>Eutreptiales</taxon>
        <taxon>Eutreptiaceae</taxon>
        <taxon>Eutreptiella</taxon>
    </lineage>
</organism>
<name>A0A977PJF2_9EUGL</name>
<dbReference type="GO" id="GO:0003735">
    <property type="term" value="F:structural constituent of ribosome"/>
    <property type="evidence" value="ECO:0007669"/>
    <property type="project" value="InterPro"/>
</dbReference>
<keyword evidence="6" id="KW-0150">Chloroplast</keyword>
<keyword evidence="2 4" id="KW-0689">Ribosomal protein</keyword>
<evidence type="ECO:0000256" key="1">
    <source>
        <dbReference type="ARBA" id="ARBA00005251"/>
    </source>
</evidence>
<dbReference type="InterPro" id="IPR000754">
    <property type="entry name" value="Ribosomal_uS9"/>
</dbReference>
<dbReference type="SUPFAM" id="SSF54211">
    <property type="entry name" value="Ribosomal protein S5 domain 2-like"/>
    <property type="match status" value="1"/>
</dbReference>
<dbReference type="InterPro" id="IPR020568">
    <property type="entry name" value="Ribosomal_Su5_D2-typ_SF"/>
</dbReference>
<dbReference type="FunFam" id="3.30.230.10:FF:000001">
    <property type="entry name" value="30S ribosomal protein S9"/>
    <property type="match status" value="1"/>
</dbReference>
<evidence type="ECO:0000256" key="3">
    <source>
        <dbReference type="ARBA" id="ARBA00023274"/>
    </source>
</evidence>
<keyword evidence="6" id="KW-0934">Plastid</keyword>
<dbReference type="InterPro" id="IPR014721">
    <property type="entry name" value="Ribsml_uS5_D2-typ_fold_subgr"/>
</dbReference>
<dbReference type="PANTHER" id="PTHR21569">
    <property type="entry name" value="RIBOSOMAL PROTEIN S9"/>
    <property type="match status" value="1"/>
</dbReference>
<dbReference type="GO" id="GO:0006412">
    <property type="term" value="P:translation"/>
    <property type="evidence" value="ECO:0007669"/>
    <property type="project" value="UniProtKB-UniRule"/>
</dbReference>
<accession>A0A977PJF2</accession>
<geneLocation type="chloroplast" evidence="6"/>
<evidence type="ECO:0000256" key="4">
    <source>
        <dbReference type="HAMAP-Rule" id="MF_00532"/>
    </source>
</evidence>
<comment type="similarity">
    <text evidence="1 4 5">Belongs to the universal ribosomal protein uS9 family.</text>
</comment>
<sequence>MVCFTNLGKRKSAKAQVSLLSGSGKILINGRDGVEYMQYNPKMIYTIQSPLRVLGLEESYDILVKAAGGGLSGQSEAIKLGVSRALCEMDPTSRALLKPEGFLTRDARVKERRKYGLKKARKAPQFSKR</sequence>